<dbReference type="EC" id="1.10.3.-" evidence="10"/>
<dbReference type="Proteomes" id="UP000199668">
    <property type="component" value="Unassembled WGS sequence"/>
</dbReference>
<dbReference type="GO" id="GO:0016491">
    <property type="term" value="F:oxidoreductase activity"/>
    <property type="evidence" value="ECO:0007669"/>
    <property type="project" value="UniProtKB-KW"/>
</dbReference>
<dbReference type="GO" id="GO:0042773">
    <property type="term" value="P:ATP synthesis coupled electron transport"/>
    <property type="evidence" value="ECO:0007669"/>
    <property type="project" value="UniProtKB-UniRule"/>
</dbReference>
<dbReference type="InterPro" id="IPR033946">
    <property type="entry name" value="Ubiquinol_oxase_su3_dom"/>
</dbReference>
<comment type="similarity">
    <text evidence="3 9">Belongs to the cytochrome c oxidase subunit 3 family.</text>
</comment>
<dbReference type="AlphaFoldDB" id="A0A1I4INC1"/>
<dbReference type="PANTHER" id="PTHR11403">
    <property type="entry name" value="CYTOCHROME C OXIDASE SUBUNIT III"/>
    <property type="match status" value="1"/>
</dbReference>
<dbReference type="FunFam" id="1.20.120.80:FF:000001">
    <property type="entry name" value="Cytochrome (Ubi)quinol oxidase subunit III"/>
    <property type="match status" value="1"/>
</dbReference>
<dbReference type="RefSeq" id="WP_090925394.1">
    <property type="nucleotide sequence ID" value="NZ_FOTY01000002.1"/>
</dbReference>
<feature type="domain" description="Heme-copper oxidase subunit III family profile" evidence="11">
    <location>
        <begin position="25"/>
        <end position="201"/>
    </location>
</feature>
<evidence type="ECO:0000313" key="12">
    <source>
        <dbReference type="EMBL" id="SFL55301.1"/>
    </source>
</evidence>
<dbReference type="STRING" id="266892.SAMN04488054_102118"/>
<keyword evidence="13" id="KW-1185">Reference proteome</keyword>
<feature type="transmembrane region" description="Helical" evidence="10">
    <location>
        <begin position="175"/>
        <end position="199"/>
    </location>
</feature>
<evidence type="ECO:0000256" key="10">
    <source>
        <dbReference type="RuleBase" id="RU367152"/>
    </source>
</evidence>
<keyword evidence="4 10" id="KW-1003">Cell membrane</keyword>
<comment type="function">
    <text evidence="10">Catalyzes quinol oxidation with the concomitant reduction of oxygen to water.</text>
</comment>
<dbReference type="InterPro" id="IPR035973">
    <property type="entry name" value="Cyt_c_oxidase_su3-like_sf"/>
</dbReference>
<accession>A0A1I4INC1</accession>
<proteinExistence type="inferred from homology"/>
<keyword evidence="7 10" id="KW-0560">Oxidoreductase</keyword>
<dbReference type="PANTHER" id="PTHR11403:SF2">
    <property type="entry name" value="CYTOCHROME BO(3) UBIQUINOL OXIDASE SUBUNIT 3"/>
    <property type="match status" value="1"/>
</dbReference>
<dbReference type="InterPro" id="IPR013833">
    <property type="entry name" value="Cyt_c_oxidase_su3_a-hlx"/>
</dbReference>
<dbReference type="InterPro" id="IPR014246">
    <property type="entry name" value="QoxC"/>
</dbReference>
<evidence type="ECO:0000259" key="11">
    <source>
        <dbReference type="PROSITE" id="PS50253"/>
    </source>
</evidence>
<evidence type="ECO:0000256" key="8">
    <source>
        <dbReference type="ARBA" id="ARBA00023136"/>
    </source>
</evidence>
<feature type="transmembrane region" description="Helical" evidence="10">
    <location>
        <begin position="96"/>
        <end position="113"/>
    </location>
</feature>
<feature type="transmembrane region" description="Helical" evidence="10">
    <location>
        <begin position="25"/>
        <end position="48"/>
    </location>
</feature>
<keyword evidence="8 10" id="KW-0472">Membrane</keyword>
<evidence type="ECO:0000256" key="1">
    <source>
        <dbReference type="ARBA" id="ARBA00000725"/>
    </source>
</evidence>
<name>A0A1I4INC1_9BACI</name>
<dbReference type="EMBL" id="FOTY01000002">
    <property type="protein sequence ID" value="SFL55301.1"/>
    <property type="molecule type" value="Genomic_DNA"/>
</dbReference>
<dbReference type="Pfam" id="PF00510">
    <property type="entry name" value="COX3"/>
    <property type="match status" value="1"/>
</dbReference>
<dbReference type="PROSITE" id="PS50253">
    <property type="entry name" value="COX3"/>
    <property type="match status" value="1"/>
</dbReference>
<evidence type="ECO:0000256" key="3">
    <source>
        <dbReference type="ARBA" id="ARBA00010581"/>
    </source>
</evidence>
<organism evidence="12 13">
    <name type="scientific">Salibacterium qingdaonense</name>
    <dbReference type="NCBI Taxonomy" id="266892"/>
    <lineage>
        <taxon>Bacteria</taxon>
        <taxon>Bacillati</taxon>
        <taxon>Bacillota</taxon>
        <taxon>Bacilli</taxon>
        <taxon>Bacillales</taxon>
        <taxon>Bacillaceae</taxon>
    </lineage>
</organism>
<evidence type="ECO:0000256" key="5">
    <source>
        <dbReference type="ARBA" id="ARBA00022692"/>
    </source>
</evidence>
<evidence type="ECO:0000256" key="6">
    <source>
        <dbReference type="ARBA" id="ARBA00022989"/>
    </source>
</evidence>
<evidence type="ECO:0000256" key="4">
    <source>
        <dbReference type="ARBA" id="ARBA00022475"/>
    </source>
</evidence>
<reference evidence="12 13" key="1">
    <citation type="submission" date="2016-10" db="EMBL/GenBank/DDBJ databases">
        <authorList>
            <person name="de Groot N.N."/>
        </authorList>
    </citation>
    <scope>NUCLEOTIDE SEQUENCE [LARGE SCALE GENOMIC DNA]</scope>
    <source>
        <strain evidence="12 13">CGMCC 1.6134</strain>
    </source>
</reference>
<keyword evidence="5 9" id="KW-0812">Transmembrane</keyword>
<feature type="transmembrane region" description="Helical" evidence="10">
    <location>
        <begin position="68"/>
        <end position="89"/>
    </location>
</feature>
<dbReference type="InterPro" id="IPR000298">
    <property type="entry name" value="Cyt_c_oxidase-like_su3"/>
</dbReference>
<dbReference type="NCBIfam" id="TIGR02897">
    <property type="entry name" value="QoxC"/>
    <property type="match status" value="1"/>
</dbReference>
<evidence type="ECO:0000256" key="2">
    <source>
        <dbReference type="ARBA" id="ARBA00004651"/>
    </source>
</evidence>
<dbReference type="SUPFAM" id="SSF81452">
    <property type="entry name" value="Cytochrome c oxidase subunit III-like"/>
    <property type="match status" value="1"/>
</dbReference>
<dbReference type="InterPro" id="IPR024791">
    <property type="entry name" value="Cyt_c/ubiquinol_Oxase_su3"/>
</dbReference>
<evidence type="ECO:0000256" key="9">
    <source>
        <dbReference type="RuleBase" id="RU003376"/>
    </source>
</evidence>
<dbReference type="Gene3D" id="1.20.120.80">
    <property type="entry name" value="Cytochrome c oxidase, subunit III, four-helix bundle"/>
    <property type="match status" value="1"/>
</dbReference>
<dbReference type="GO" id="GO:0005886">
    <property type="term" value="C:plasma membrane"/>
    <property type="evidence" value="ECO:0007669"/>
    <property type="project" value="UniProtKB-SubCell"/>
</dbReference>
<evidence type="ECO:0000313" key="13">
    <source>
        <dbReference type="Proteomes" id="UP000199668"/>
    </source>
</evidence>
<dbReference type="GO" id="GO:0019646">
    <property type="term" value="P:aerobic electron transport chain"/>
    <property type="evidence" value="ECO:0007669"/>
    <property type="project" value="UniProtKB-UniRule"/>
</dbReference>
<comment type="catalytic activity">
    <reaction evidence="1 10">
        <text>2 a quinol + O2 = 2 a quinone + 2 H2O</text>
        <dbReference type="Rhea" id="RHEA:55376"/>
        <dbReference type="ChEBI" id="CHEBI:15377"/>
        <dbReference type="ChEBI" id="CHEBI:15379"/>
        <dbReference type="ChEBI" id="CHEBI:24646"/>
        <dbReference type="ChEBI" id="CHEBI:132124"/>
    </reaction>
</comment>
<gene>
    <name evidence="12" type="ORF">SAMN04488054_102118</name>
</gene>
<keyword evidence="6 10" id="KW-1133">Transmembrane helix</keyword>
<feature type="transmembrane region" description="Helical" evidence="10">
    <location>
        <begin position="133"/>
        <end position="163"/>
    </location>
</feature>
<evidence type="ECO:0000256" key="7">
    <source>
        <dbReference type="ARBA" id="ARBA00023002"/>
    </source>
</evidence>
<sequence length="205" mass="23192">MKSINDYPANIPPEYEEEEGQIKIFGFWIFLAAELVLFSCLFATYLVYLDRTASGPTGTEIFEYPGVIIQTFLLLTSSFTSSIGIFELRRKNKLRVLIWMGITLLLGISFLGMEIKEFATYIEEGVSISTSAFWSSFYILVGTHGAHVTFGIIWMSIVLIHFIRKGINPTTSRKLFVASLYWHFLDAVWIFVITGVYLIGGGINL</sequence>
<dbReference type="CDD" id="cd02863">
    <property type="entry name" value="Ubiquinol_oxidase_III"/>
    <property type="match status" value="1"/>
</dbReference>
<comment type="subcellular location">
    <subcellularLocation>
        <location evidence="2 9">Cell membrane</location>
        <topology evidence="2 9">Multi-pass membrane protein</topology>
    </subcellularLocation>
</comment>
<dbReference type="GO" id="GO:0004129">
    <property type="term" value="F:cytochrome-c oxidase activity"/>
    <property type="evidence" value="ECO:0007669"/>
    <property type="project" value="UniProtKB-UniRule"/>
</dbReference>
<protein>
    <recommendedName>
        <fullName evidence="10">Quinol oxidase subunit 3</fullName>
        <ecNumber evidence="10">1.10.3.-</ecNumber>
    </recommendedName>
</protein>
<dbReference type="OrthoDB" id="9810850at2"/>